<gene>
    <name evidence="9" type="ORF">KHX87_06600</name>
</gene>
<dbReference type="SMART" id="SM00493">
    <property type="entry name" value="TOPRIM"/>
    <property type="match status" value="1"/>
</dbReference>
<keyword evidence="1" id="KW-0240">DNA-directed RNA polymerase</keyword>
<keyword evidence="6" id="KW-0804">Transcription</keyword>
<dbReference type="PANTHER" id="PTHR30153">
    <property type="entry name" value="REPLICATIVE DNA HELICASE DNAB"/>
    <property type="match status" value="1"/>
</dbReference>
<dbReference type="Gene3D" id="3.90.580.10">
    <property type="entry name" value="Zinc finger, CHC2-type domain"/>
    <property type="match status" value="1"/>
</dbReference>
<evidence type="ECO:0000256" key="4">
    <source>
        <dbReference type="ARBA" id="ARBA00022695"/>
    </source>
</evidence>
<dbReference type="SUPFAM" id="SSF56731">
    <property type="entry name" value="DNA primase core"/>
    <property type="match status" value="1"/>
</dbReference>
<sequence>MFEEEKSYLKAYIEQISEPSRKGGKGAYICPLCHSGEGRNRTGAFHIYDEIQWKCFSCDRGGDIFDLIGYVEGIDKFKDQLKRVRELFNLSTECDEFKNQRTEFLNYNAVFPLKGEEKKDNYSSFYNEAIKHLYETDYFLKRGLSFSTVQLFKVGYVKKWKHPKVTNPNVPETPRLIIPLSESCYFARDTREIVPGPQLSYIKQKVGGSDLFNKSELFKKSTDPIFIVEGEIDAMSIVEVGGKAVGLGSIGNINKLINLVSDLKIDRTFILSLDHDEKGREAELKLAEQFRSKKIKFISFKLTIDDVKDPNDMLVKNKGVFNKMVENAINQTKSEKERYLENSTANHLPKFFNGITNGSNNSCIKTNFEGLDDLLEGGLYEGLYCVGAISSLGKTTFVTQIADQIAAQGTDVLIFSIEMSRWEIISKSISRHTVIESLASNSDIRNAKTARGITEGSRYSSYSNPEIDLINKAGENYSQYCKNIYIVEGTGPIGVELIRKTVENHLKYTGKVPVVIIDYLQILYPVNERLTEKQNTDRSVIELKRISRDFKTPVIAISSFNRENYKSVVSMQSFKESGAIEYSSDVLIGLQLKGTGPANFDVNEAKSRNPREIELVVLKNRNGRTGIKMEFDYYAMYNYFKEK</sequence>
<evidence type="ECO:0000256" key="1">
    <source>
        <dbReference type="ARBA" id="ARBA00022478"/>
    </source>
</evidence>
<dbReference type="GO" id="GO:1990077">
    <property type="term" value="C:primosome complex"/>
    <property type="evidence" value="ECO:0007669"/>
    <property type="project" value="UniProtKB-KW"/>
</dbReference>
<dbReference type="GO" id="GO:0005829">
    <property type="term" value="C:cytosol"/>
    <property type="evidence" value="ECO:0007669"/>
    <property type="project" value="TreeGrafter"/>
</dbReference>
<evidence type="ECO:0000256" key="3">
    <source>
        <dbReference type="ARBA" id="ARBA00022679"/>
    </source>
</evidence>
<dbReference type="Pfam" id="PF13155">
    <property type="entry name" value="Toprim_2"/>
    <property type="match status" value="1"/>
</dbReference>
<dbReference type="GO" id="GO:0016779">
    <property type="term" value="F:nucleotidyltransferase activity"/>
    <property type="evidence" value="ECO:0007669"/>
    <property type="project" value="UniProtKB-KW"/>
</dbReference>
<dbReference type="AlphaFoldDB" id="A0A943HKB8"/>
<accession>A0A943HKB8</accession>
<dbReference type="InterPro" id="IPR034154">
    <property type="entry name" value="TOPRIM_DnaG/twinkle"/>
</dbReference>
<evidence type="ECO:0000256" key="6">
    <source>
        <dbReference type="ARBA" id="ARBA00023163"/>
    </source>
</evidence>
<dbReference type="GO" id="GO:0006269">
    <property type="term" value="P:DNA replication, synthesis of primer"/>
    <property type="evidence" value="ECO:0007669"/>
    <property type="project" value="UniProtKB-KW"/>
</dbReference>
<dbReference type="SUPFAM" id="SSF57783">
    <property type="entry name" value="Zinc beta-ribbon"/>
    <property type="match status" value="1"/>
</dbReference>
<dbReference type="GO" id="GO:0003678">
    <property type="term" value="F:DNA helicase activity"/>
    <property type="evidence" value="ECO:0007669"/>
    <property type="project" value="InterPro"/>
</dbReference>
<dbReference type="InterPro" id="IPR006171">
    <property type="entry name" value="TOPRIM_dom"/>
</dbReference>
<protein>
    <submittedName>
        <fullName evidence="9">Toprim domain-containing protein</fullName>
    </submittedName>
</protein>
<name>A0A943HKB8_STRPA</name>
<keyword evidence="4" id="KW-0548">Nucleotidyltransferase</keyword>
<reference evidence="9" key="1">
    <citation type="submission" date="2021-02" db="EMBL/GenBank/DDBJ databases">
        <title>Infant gut strain persistence is associated with maternal origin, phylogeny, and functional potential including surface adhesion and iron acquisition.</title>
        <authorList>
            <person name="Lou Y.C."/>
        </authorList>
    </citation>
    <scope>NUCLEOTIDE SEQUENCE</scope>
    <source>
        <strain evidence="9">L3_098_011G1_dasL3_098_011G1_concoct_7</strain>
    </source>
</reference>
<organism evidence="9 10">
    <name type="scientific">Streptococcus parasanguinis</name>
    <dbReference type="NCBI Taxonomy" id="1318"/>
    <lineage>
        <taxon>Bacteria</taxon>
        <taxon>Bacillati</taxon>
        <taxon>Bacillota</taxon>
        <taxon>Bacilli</taxon>
        <taxon>Lactobacillales</taxon>
        <taxon>Streptococcaceae</taxon>
        <taxon>Streptococcus</taxon>
    </lineage>
</organism>
<keyword evidence="2" id="KW-0639">Primosome</keyword>
<feature type="domain" description="Toprim" evidence="7">
    <location>
        <begin position="223"/>
        <end position="305"/>
    </location>
</feature>
<proteinExistence type="predicted"/>
<dbReference type="Proteomes" id="UP000709219">
    <property type="component" value="Unassembled WGS sequence"/>
</dbReference>
<evidence type="ECO:0000259" key="8">
    <source>
        <dbReference type="PROSITE" id="PS51199"/>
    </source>
</evidence>
<keyword evidence="5" id="KW-0235">DNA replication</keyword>
<dbReference type="PROSITE" id="PS51199">
    <property type="entry name" value="SF4_HELICASE"/>
    <property type="match status" value="1"/>
</dbReference>
<dbReference type="PROSITE" id="PS50880">
    <property type="entry name" value="TOPRIM"/>
    <property type="match status" value="1"/>
</dbReference>
<dbReference type="EMBL" id="JAGZFP010000016">
    <property type="protein sequence ID" value="MBS5358758.1"/>
    <property type="molecule type" value="Genomic_DNA"/>
</dbReference>
<dbReference type="Gene3D" id="3.40.1360.10">
    <property type="match status" value="1"/>
</dbReference>
<dbReference type="Gene3D" id="3.40.50.300">
    <property type="entry name" value="P-loop containing nucleotide triphosphate hydrolases"/>
    <property type="match status" value="1"/>
</dbReference>
<comment type="caution">
    <text evidence="9">The sequence shown here is derived from an EMBL/GenBank/DDBJ whole genome shotgun (WGS) entry which is preliminary data.</text>
</comment>
<evidence type="ECO:0000256" key="2">
    <source>
        <dbReference type="ARBA" id="ARBA00022515"/>
    </source>
</evidence>
<dbReference type="GO" id="GO:0008270">
    <property type="term" value="F:zinc ion binding"/>
    <property type="evidence" value="ECO:0007669"/>
    <property type="project" value="InterPro"/>
</dbReference>
<dbReference type="GO" id="GO:0000428">
    <property type="term" value="C:DNA-directed RNA polymerase complex"/>
    <property type="evidence" value="ECO:0007669"/>
    <property type="project" value="UniProtKB-KW"/>
</dbReference>
<dbReference type="InterPro" id="IPR007694">
    <property type="entry name" value="DNA_helicase_DnaB-like_C"/>
</dbReference>
<feature type="domain" description="SF4 helicase" evidence="8">
    <location>
        <begin position="357"/>
        <end position="643"/>
    </location>
</feature>
<evidence type="ECO:0000256" key="5">
    <source>
        <dbReference type="ARBA" id="ARBA00022705"/>
    </source>
</evidence>
<dbReference type="GO" id="GO:0003677">
    <property type="term" value="F:DNA binding"/>
    <property type="evidence" value="ECO:0007669"/>
    <property type="project" value="InterPro"/>
</dbReference>
<dbReference type="CDD" id="cd01029">
    <property type="entry name" value="TOPRIM_primases"/>
    <property type="match status" value="1"/>
</dbReference>
<evidence type="ECO:0000259" key="7">
    <source>
        <dbReference type="PROSITE" id="PS50880"/>
    </source>
</evidence>
<dbReference type="SUPFAM" id="SSF52540">
    <property type="entry name" value="P-loop containing nucleoside triphosphate hydrolases"/>
    <property type="match status" value="1"/>
</dbReference>
<evidence type="ECO:0000313" key="10">
    <source>
        <dbReference type="Proteomes" id="UP000709219"/>
    </source>
</evidence>
<dbReference type="Pfam" id="PF03796">
    <property type="entry name" value="DnaB_C"/>
    <property type="match status" value="1"/>
</dbReference>
<dbReference type="GO" id="GO:0005524">
    <property type="term" value="F:ATP binding"/>
    <property type="evidence" value="ECO:0007669"/>
    <property type="project" value="InterPro"/>
</dbReference>
<evidence type="ECO:0000313" key="9">
    <source>
        <dbReference type="EMBL" id="MBS5358758.1"/>
    </source>
</evidence>
<dbReference type="InterPro" id="IPR027417">
    <property type="entry name" value="P-loop_NTPase"/>
</dbReference>
<dbReference type="InterPro" id="IPR036977">
    <property type="entry name" value="DNA_primase_Znf_CHC2"/>
</dbReference>
<dbReference type="PANTHER" id="PTHR30153:SF2">
    <property type="entry name" value="REPLICATIVE DNA HELICASE"/>
    <property type="match status" value="1"/>
</dbReference>
<keyword evidence="3" id="KW-0808">Transferase</keyword>